<dbReference type="Proteomes" id="UP000437862">
    <property type="component" value="Chromosome"/>
</dbReference>
<evidence type="ECO:0000256" key="2">
    <source>
        <dbReference type="SAM" id="SignalP"/>
    </source>
</evidence>
<reference evidence="3 6" key="3">
    <citation type="submission" date="2019-12" db="EMBL/GenBank/DDBJ databases">
        <title>Draft Genome Sequences of Six Type Strains of the Genus Massilia.</title>
        <authorList>
            <person name="Miess H."/>
            <person name="Frediansyah A."/>
            <person name="Goeker M."/>
            <person name="Gross H."/>
        </authorList>
    </citation>
    <scope>NUCLEOTIDE SEQUENCE [LARGE SCALE GENOMIC DNA]</scope>
    <source>
        <strain evidence="3 6">DSM 26639</strain>
    </source>
</reference>
<dbReference type="EMBL" id="VLKW01000004">
    <property type="protein sequence ID" value="TWI47737.1"/>
    <property type="molecule type" value="Genomic_DNA"/>
</dbReference>
<feature type="signal peptide" evidence="2">
    <location>
        <begin position="1"/>
        <end position="19"/>
    </location>
</feature>
<keyword evidence="2" id="KW-0732">Signal</keyword>
<feature type="compositionally biased region" description="Low complexity" evidence="1">
    <location>
        <begin position="91"/>
        <end position="115"/>
    </location>
</feature>
<evidence type="ECO:0000313" key="4">
    <source>
        <dbReference type="EMBL" id="TWI47737.1"/>
    </source>
</evidence>
<evidence type="ECO:0000313" key="5">
    <source>
        <dbReference type="Proteomes" id="UP000315112"/>
    </source>
</evidence>
<proteinExistence type="predicted"/>
<feature type="chain" id="PRO_5043769778" evidence="2">
    <location>
        <begin position="20"/>
        <end position="115"/>
    </location>
</feature>
<accession>A0A562PTG1</accession>
<keyword evidence="6" id="KW-1185">Reference proteome</keyword>
<feature type="compositionally biased region" description="Basic residues" evidence="1">
    <location>
        <begin position="50"/>
        <end position="63"/>
    </location>
</feature>
<reference evidence="4" key="2">
    <citation type="submission" date="2019-07" db="EMBL/GenBank/DDBJ databases">
        <authorList>
            <person name="Whitman W."/>
            <person name="Huntemann M."/>
            <person name="Clum A."/>
            <person name="Pillay M."/>
            <person name="Palaniappan K."/>
            <person name="Varghese N."/>
            <person name="Mikhailova N."/>
            <person name="Stamatis D."/>
            <person name="Reddy T."/>
            <person name="Daum C."/>
            <person name="Shapiro N."/>
            <person name="Ivanova N."/>
            <person name="Kyrpides N."/>
            <person name="Woyke T."/>
        </authorList>
    </citation>
    <scope>NUCLEOTIDE SEQUENCE</scope>
    <source>
        <strain evidence="4">CGMCC 1.10685</strain>
    </source>
</reference>
<dbReference type="AlphaFoldDB" id="A0A562PTG1"/>
<feature type="compositionally biased region" description="Polar residues" evidence="1">
    <location>
        <begin position="20"/>
        <end position="30"/>
    </location>
</feature>
<organism evidence="4 5">
    <name type="scientific">Pseudoduganella flava</name>
    <dbReference type="NCBI Taxonomy" id="871742"/>
    <lineage>
        <taxon>Bacteria</taxon>
        <taxon>Pseudomonadati</taxon>
        <taxon>Pseudomonadota</taxon>
        <taxon>Betaproteobacteria</taxon>
        <taxon>Burkholderiales</taxon>
        <taxon>Oxalobacteraceae</taxon>
        <taxon>Telluria group</taxon>
        <taxon>Pseudoduganella</taxon>
    </lineage>
</organism>
<gene>
    <name evidence="3" type="ORF">GO485_08010</name>
    <name evidence="4" type="ORF">IP92_02798</name>
</gene>
<dbReference type="Proteomes" id="UP000315112">
    <property type="component" value="Unassembled WGS sequence"/>
</dbReference>
<dbReference type="EMBL" id="CP046904">
    <property type="protein sequence ID" value="QGZ38998.1"/>
    <property type="molecule type" value="Genomic_DNA"/>
</dbReference>
<name>A0A562PTG1_9BURK</name>
<reference evidence="4 5" key="1">
    <citation type="journal article" date="2015" name="Stand. Genomic Sci.">
        <title>Genomic Encyclopedia of Bacterial and Archaeal Type Strains, Phase III: the genomes of soil and plant-associated and newly described type strains.</title>
        <authorList>
            <person name="Whitman W.B."/>
            <person name="Woyke T."/>
            <person name="Klenk H.P."/>
            <person name="Zhou Y."/>
            <person name="Lilburn T.G."/>
            <person name="Beck B.J."/>
            <person name="De Vos P."/>
            <person name="Vandamme P."/>
            <person name="Eisen J.A."/>
            <person name="Garrity G."/>
            <person name="Hugenholtz P."/>
            <person name="Kyrpides N.C."/>
        </authorList>
    </citation>
    <scope>NUCLEOTIDE SEQUENCE [LARGE SCALE GENOMIC DNA]</scope>
    <source>
        <strain evidence="4 5">CGMCC 1.10685</strain>
    </source>
</reference>
<sequence length="115" mass="11720">MRTTIIAALLAVAAGAASAQTSPPVSTDPQRQPEAVENRSTGNNVDSKERGRKRVGAPFHKRGSPTGTMTSGRSEAGKTSGEGDDDSRMQSGTSNGANSGTGDTRGNTTGTSARR</sequence>
<feature type="region of interest" description="Disordered" evidence="1">
    <location>
        <begin position="14"/>
        <end position="115"/>
    </location>
</feature>
<evidence type="ECO:0000256" key="1">
    <source>
        <dbReference type="SAM" id="MobiDB-lite"/>
    </source>
</evidence>
<dbReference type="RefSeq" id="WP_145875787.1">
    <property type="nucleotide sequence ID" value="NZ_CP046904.1"/>
</dbReference>
<protein>
    <submittedName>
        <fullName evidence="4">Uncharacterized protein</fullName>
    </submittedName>
</protein>
<evidence type="ECO:0000313" key="3">
    <source>
        <dbReference type="EMBL" id="QGZ38998.1"/>
    </source>
</evidence>
<evidence type="ECO:0000313" key="6">
    <source>
        <dbReference type="Proteomes" id="UP000437862"/>
    </source>
</evidence>